<keyword evidence="2" id="KW-1185">Reference proteome</keyword>
<evidence type="ECO:0000313" key="1">
    <source>
        <dbReference type="EMBL" id="CAG9956828.1"/>
    </source>
</evidence>
<reference evidence="1" key="1">
    <citation type="submission" date="2020-04" db="EMBL/GenBank/DDBJ databases">
        <authorList>
            <person name="Broberg M."/>
        </authorList>
    </citation>
    <scope>NUCLEOTIDE SEQUENCE</scope>
</reference>
<proteinExistence type="predicted"/>
<name>A0ACA9UX96_BIOOC</name>
<reference evidence="1" key="2">
    <citation type="submission" date="2021-10" db="EMBL/GenBank/DDBJ databases">
        <authorList>
            <person name="Piombo E."/>
        </authorList>
    </citation>
    <scope>NUCLEOTIDE SEQUENCE</scope>
</reference>
<dbReference type="EMBL" id="CADEHS020000645">
    <property type="protein sequence ID" value="CAG9956828.1"/>
    <property type="molecule type" value="Genomic_DNA"/>
</dbReference>
<accession>A0ACA9UX96</accession>
<evidence type="ECO:0000313" key="2">
    <source>
        <dbReference type="Proteomes" id="UP000836387"/>
    </source>
</evidence>
<comment type="caution">
    <text evidence="1">The sequence shown here is derived from an EMBL/GenBank/DDBJ whole genome shotgun (WGS) entry which is preliminary data.</text>
</comment>
<dbReference type="Proteomes" id="UP000836387">
    <property type="component" value="Unassembled WGS sequence"/>
</dbReference>
<protein>
    <submittedName>
        <fullName evidence="1">Uncharacterized protein</fullName>
    </submittedName>
</protein>
<sequence length="380" mass="42811">MSPKVAFITGGNGITGSAILEHLVKKTDSTEWSKIIVTSRSPFQAAVEDDRITFVPLDYTQEVQTLIDAMLPACSGVTHAFFSSYIHRDGFEALNVANHGLFKNFLDSLLEVAPNLECCLLQTGGKHYNVHLGPVPSPAREEEPRRDSPIGNFYYQQEDYLFEKQQGATWRWNVVRPEAIIGATPKPNGMNEALTIAFYFIVCKEMGIEAKMPSNKRYWDGHDDASDARLVADLSIWASTHPHAGNQAFNVTNGDYFSWRYMEPRLAAYFGASASSEQTFATPHPTEGGPCLDLSLSQWSQDKRQVWERICHRANLPEASSTWDAGTWAFQDWVFQRTWCATLSMNKAREFGWTGYMDSYKSFTDAFKQLEKQGVLPKSN</sequence>
<gene>
    <name evidence="1" type="ORF">CRV2_00008741</name>
</gene>
<organism evidence="1 2">
    <name type="scientific">Clonostachys rosea f. rosea IK726</name>
    <dbReference type="NCBI Taxonomy" id="1349383"/>
    <lineage>
        <taxon>Eukaryota</taxon>
        <taxon>Fungi</taxon>
        <taxon>Dikarya</taxon>
        <taxon>Ascomycota</taxon>
        <taxon>Pezizomycotina</taxon>
        <taxon>Sordariomycetes</taxon>
        <taxon>Hypocreomycetidae</taxon>
        <taxon>Hypocreales</taxon>
        <taxon>Bionectriaceae</taxon>
        <taxon>Clonostachys</taxon>
    </lineage>
</organism>